<dbReference type="PANTHER" id="PTHR43019:SF62">
    <property type="entry name" value="SERINE ENDOPROTEASE DEGS"/>
    <property type="match status" value="1"/>
</dbReference>
<dbReference type="AlphaFoldDB" id="A0A518DMU7"/>
<dbReference type="SMART" id="SM00228">
    <property type="entry name" value="PDZ"/>
    <property type="match status" value="1"/>
</dbReference>
<evidence type="ECO:0000256" key="1">
    <source>
        <dbReference type="SAM" id="MobiDB-lite"/>
    </source>
</evidence>
<keyword evidence="4" id="KW-1185">Reference proteome</keyword>
<dbReference type="GO" id="GO:0004252">
    <property type="term" value="F:serine-type endopeptidase activity"/>
    <property type="evidence" value="ECO:0007669"/>
    <property type="project" value="InterPro"/>
</dbReference>
<accession>A0A518DMU7</accession>
<organism evidence="3 4">
    <name type="scientific">Lignipirellula cremea</name>
    <dbReference type="NCBI Taxonomy" id="2528010"/>
    <lineage>
        <taxon>Bacteria</taxon>
        <taxon>Pseudomonadati</taxon>
        <taxon>Planctomycetota</taxon>
        <taxon>Planctomycetia</taxon>
        <taxon>Pirellulales</taxon>
        <taxon>Pirellulaceae</taxon>
        <taxon>Lignipirellula</taxon>
    </lineage>
</organism>
<dbReference type="KEGG" id="lcre:Pla8534_09200"/>
<dbReference type="Gene3D" id="2.40.10.120">
    <property type="match status" value="1"/>
</dbReference>
<protein>
    <submittedName>
        <fullName evidence="3">Periplasmic serine endoprotease DegP</fullName>
        <ecNumber evidence="3">3.4.21.107</ecNumber>
    </submittedName>
</protein>
<dbReference type="SUPFAM" id="SSF50494">
    <property type="entry name" value="Trypsin-like serine proteases"/>
    <property type="match status" value="1"/>
</dbReference>
<dbReference type="Pfam" id="PF13365">
    <property type="entry name" value="Trypsin_2"/>
    <property type="match status" value="1"/>
</dbReference>
<dbReference type="InterPro" id="IPR009003">
    <property type="entry name" value="Peptidase_S1_PA"/>
</dbReference>
<name>A0A518DMU7_9BACT</name>
<gene>
    <name evidence="3" type="primary">degP_2</name>
    <name evidence="3" type="ORF">Pla8534_09200</name>
</gene>
<dbReference type="Pfam" id="PF13180">
    <property type="entry name" value="PDZ_2"/>
    <property type="match status" value="1"/>
</dbReference>
<feature type="region of interest" description="Disordered" evidence="1">
    <location>
        <begin position="311"/>
        <end position="359"/>
    </location>
</feature>
<sequence>MDAVLAAQQERIAAIAKAKAASVSVFANGGRGGGSGVVITADGYALTNFHVSKPAGNHMKCSMPDGVLYDAVIVGIDPTGDVAMIKLLGRDDFPHAELGDSDLVRPGDWCFAVGNPFLLATNFEPTVTYGIVSGVNRYQYPAGTLLEYADCIQTDASINPGNSGGPLFNAQAQLIGINGRGSFEKRGRVNVGVGYAISINQIKNFMGYLRSGRIVDHATLGASVATSEEGLVLVSNIIETSDAYRRGLRYDDEIVAFGGRPITTVNGFKNVLGIYPKGWRVPLSFRRDGKRYDVLVRLSGVHSDDELISKIQPGLTPSEKDAPDPGHDPEGPAPGPDKPGPRPIPLQPGKAPAPPPKEAAPFIEMRRGYANYYFNQLNRDRVWTAFEQGGSFTGQGGVWTAQGELEAGGAFELTLGETAVSGVFPAGPASIDPSKDLDTQLAPEGSGGLLAAMHLWRRLLLNGPEKFGQVYYLGTAPMAGFEQPIDVLVATHGVIESKFMFDPQTGRLVGMEMYADSYADPCELYFSEYREVDGRQLPGRIEVRRGDDVFGVLLPKTYDLAKTPKTDA</sequence>
<evidence type="ECO:0000259" key="2">
    <source>
        <dbReference type="SMART" id="SM00228"/>
    </source>
</evidence>
<dbReference type="EC" id="3.4.21.107" evidence="3"/>
<keyword evidence="3" id="KW-0378">Hydrolase</keyword>
<dbReference type="SUPFAM" id="SSF50156">
    <property type="entry name" value="PDZ domain-like"/>
    <property type="match status" value="1"/>
</dbReference>
<feature type="domain" description="PDZ" evidence="2">
    <location>
        <begin position="218"/>
        <end position="289"/>
    </location>
</feature>
<keyword evidence="3" id="KW-0645">Protease</keyword>
<evidence type="ECO:0000313" key="3">
    <source>
        <dbReference type="EMBL" id="QDU93141.1"/>
    </source>
</evidence>
<feature type="compositionally biased region" description="Pro residues" evidence="1">
    <location>
        <begin position="331"/>
        <end position="358"/>
    </location>
</feature>
<dbReference type="Gene3D" id="2.30.42.10">
    <property type="match status" value="1"/>
</dbReference>
<dbReference type="PRINTS" id="PR00834">
    <property type="entry name" value="PROTEASES2C"/>
</dbReference>
<dbReference type="Proteomes" id="UP000317648">
    <property type="component" value="Chromosome"/>
</dbReference>
<dbReference type="InterPro" id="IPR001940">
    <property type="entry name" value="Peptidase_S1C"/>
</dbReference>
<dbReference type="EMBL" id="CP036433">
    <property type="protein sequence ID" value="QDU93141.1"/>
    <property type="molecule type" value="Genomic_DNA"/>
</dbReference>
<dbReference type="GO" id="GO:0006508">
    <property type="term" value="P:proteolysis"/>
    <property type="evidence" value="ECO:0007669"/>
    <property type="project" value="UniProtKB-KW"/>
</dbReference>
<feature type="compositionally biased region" description="Basic and acidic residues" evidence="1">
    <location>
        <begin position="318"/>
        <end position="330"/>
    </location>
</feature>
<dbReference type="InterPro" id="IPR036034">
    <property type="entry name" value="PDZ_sf"/>
</dbReference>
<dbReference type="InterPro" id="IPR001478">
    <property type="entry name" value="PDZ"/>
</dbReference>
<dbReference type="PANTHER" id="PTHR43019">
    <property type="entry name" value="SERINE ENDOPROTEASE DEGS"/>
    <property type="match status" value="1"/>
</dbReference>
<evidence type="ECO:0000313" key="4">
    <source>
        <dbReference type="Proteomes" id="UP000317648"/>
    </source>
</evidence>
<proteinExistence type="predicted"/>
<reference evidence="3 4" key="1">
    <citation type="submission" date="2019-02" db="EMBL/GenBank/DDBJ databases">
        <title>Deep-cultivation of Planctomycetes and their phenomic and genomic characterization uncovers novel biology.</title>
        <authorList>
            <person name="Wiegand S."/>
            <person name="Jogler M."/>
            <person name="Boedeker C."/>
            <person name="Pinto D."/>
            <person name="Vollmers J."/>
            <person name="Rivas-Marin E."/>
            <person name="Kohn T."/>
            <person name="Peeters S.H."/>
            <person name="Heuer A."/>
            <person name="Rast P."/>
            <person name="Oberbeckmann S."/>
            <person name="Bunk B."/>
            <person name="Jeske O."/>
            <person name="Meyerdierks A."/>
            <person name="Storesund J.E."/>
            <person name="Kallscheuer N."/>
            <person name="Luecker S."/>
            <person name="Lage O.M."/>
            <person name="Pohl T."/>
            <person name="Merkel B.J."/>
            <person name="Hornburger P."/>
            <person name="Mueller R.-W."/>
            <person name="Bruemmer F."/>
            <person name="Labrenz M."/>
            <person name="Spormann A.M."/>
            <person name="Op den Camp H."/>
            <person name="Overmann J."/>
            <person name="Amann R."/>
            <person name="Jetten M.S.M."/>
            <person name="Mascher T."/>
            <person name="Medema M.H."/>
            <person name="Devos D.P."/>
            <person name="Kaster A.-K."/>
            <person name="Ovreas L."/>
            <person name="Rohde M."/>
            <person name="Galperin M.Y."/>
            <person name="Jogler C."/>
        </authorList>
    </citation>
    <scope>NUCLEOTIDE SEQUENCE [LARGE SCALE GENOMIC DNA]</scope>
    <source>
        <strain evidence="3 4">Pla85_3_4</strain>
    </source>
</reference>